<dbReference type="PANTHER" id="PTHR30231:SF4">
    <property type="entry name" value="PROTEIN NEN2"/>
    <property type="match status" value="1"/>
</dbReference>
<evidence type="ECO:0000259" key="4">
    <source>
        <dbReference type="SMART" id="SM00479"/>
    </source>
</evidence>
<name>A0A366KBW0_9BIFI</name>
<dbReference type="OrthoDB" id="9791657at2"/>
<dbReference type="InterPro" id="IPR012337">
    <property type="entry name" value="RNaseH-like_sf"/>
</dbReference>
<evidence type="ECO:0000256" key="2">
    <source>
        <dbReference type="ARBA" id="ARBA00022801"/>
    </source>
</evidence>
<dbReference type="Proteomes" id="UP000252530">
    <property type="component" value="Unassembled WGS sequence"/>
</dbReference>
<sequence length="246" mass="27257">MTPVFKQLMQAIDKAPAQGSDTLLCDSQLLGFDTETTGTRAGKDAIVSASLVLRDPAAGYQGDVVGEWIINPHCAMNPKASQVNGFTDEFLAQHGEEPTEAVDQVARIIDAAQTKRIPLLAYNACFDIDMLSADLKRWGLAPLAEPLVVDPLVIDRAISKRSGRRTLEYTTQYYGVEPHGDFHDARADTVAAVDLIKPMSTLYPQVGKISLDELMQWQRSAFETWKESFNEWLSSKGRRPVTDTWL</sequence>
<evidence type="ECO:0000313" key="6">
    <source>
        <dbReference type="Proteomes" id="UP000252530"/>
    </source>
</evidence>
<dbReference type="Gene3D" id="3.30.420.10">
    <property type="entry name" value="Ribonuclease H-like superfamily/Ribonuclease H"/>
    <property type="match status" value="1"/>
</dbReference>
<evidence type="ECO:0000256" key="1">
    <source>
        <dbReference type="ARBA" id="ARBA00022722"/>
    </source>
</evidence>
<dbReference type="CDD" id="cd06127">
    <property type="entry name" value="DEDDh"/>
    <property type="match status" value="1"/>
</dbReference>
<accession>A0A366KBW0</accession>
<dbReference type="GO" id="GO:0005829">
    <property type="term" value="C:cytosol"/>
    <property type="evidence" value="ECO:0007669"/>
    <property type="project" value="TreeGrafter"/>
</dbReference>
<keyword evidence="1" id="KW-0540">Nuclease</keyword>
<gene>
    <name evidence="5" type="ORF">CRD60_01285</name>
</gene>
<dbReference type="GO" id="GO:0008408">
    <property type="term" value="F:3'-5' exonuclease activity"/>
    <property type="evidence" value="ECO:0007669"/>
    <property type="project" value="TreeGrafter"/>
</dbReference>
<keyword evidence="3" id="KW-0269">Exonuclease</keyword>
<dbReference type="InterPro" id="IPR036397">
    <property type="entry name" value="RNaseH_sf"/>
</dbReference>
<organism evidence="5 6">
    <name type="scientific">Bifidobacterium aemilianum</name>
    <dbReference type="NCBI Taxonomy" id="2493120"/>
    <lineage>
        <taxon>Bacteria</taxon>
        <taxon>Bacillati</taxon>
        <taxon>Actinomycetota</taxon>
        <taxon>Actinomycetes</taxon>
        <taxon>Bifidobacteriales</taxon>
        <taxon>Bifidobacteriaceae</taxon>
        <taxon>Bifidobacterium</taxon>
    </lineage>
</organism>
<dbReference type="SMART" id="SM00479">
    <property type="entry name" value="EXOIII"/>
    <property type="match status" value="1"/>
</dbReference>
<protein>
    <submittedName>
        <fullName evidence="5">DNA polymerase III subunit epsilon</fullName>
    </submittedName>
</protein>
<dbReference type="GO" id="GO:0003676">
    <property type="term" value="F:nucleic acid binding"/>
    <property type="evidence" value="ECO:0007669"/>
    <property type="project" value="InterPro"/>
</dbReference>
<dbReference type="AlphaFoldDB" id="A0A366KBW0"/>
<dbReference type="Pfam" id="PF00929">
    <property type="entry name" value="RNase_T"/>
    <property type="match status" value="1"/>
</dbReference>
<feature type="domain" description="Exonuclease" evidence="4">
    <location>
        <begin position="28"/>
        <end position="205"/>
    </location>
</feature>
<proteinExistence type="predicted"/>
<reference evidence="5 6" key="1">
    <citation type="submission" date="2017-10" db="EMBL/GenBank/DDBJ databases">
        <title>Bifidobacterium xylocopum sp. nov. and Bifidobacterium aemilianum sp. nov., from the carpenter bee (Xylocopa violacea) digestive tract.</title>
        <authorList>
            <person name="Alberoni D."/>
            <person name="Baffoni L."/>
            <person name="Di Gioia D."/>
            <person name="Gaggia F."/>
            <person name="Biavati B."/>
        </authorList>
    </citation>
    <scope>NUCLEOTIDE SEQUENCE [LARGE SCALE GENOMIC DNA]</scope>
    <source>
        <strain evidence="5 6">XV10</strain>
    </source>
</reference>
<evidence type="ECO:0000313" key="5">
    <source>
        <dbReference type="EMBL" id="RBP98678.1"/>
    </source>
</evidence>
<evidence type="ECO:0000256" key="3">
    <source>
        <dbReference type="ARBA" id="ARBA00022839"/>
    </source>
</evidence>
<keyword evidence="2" id="KW-0378">Hydrolase</keyword>
<keyword evidence="6" id="KW-1185">Reference proteome</keyword>
<dbReference type="InterPro" id="IPR013520">
    <property type="entry name" value="Ribonucl_H"/>
</dbReference>
<dbReference type="SUPFAM" id="SSF53098">
    <property type="entry name" value="Ribonuclease H-like"/>
    <property type="match status" value="1"/>
</dbReference>
<dbReference type="EMBL" id="PDCG01000001">
    <property type="protein sequence ID" value="RBP98678.1"/>
    <property type="molecule type" value="Genomic_DNA"/>
</dbReference>
<comment type="caution">
    <text evidence="5">The sequence shown here is derived from an EMBL/GenBank/DDBJ whole genome shotgun (WGS) entry which is preliminary data.</text>
</comment>
<dbReference type="PANTHER" id="PTHR30231">
    <property type="entry name" value="DNA POLYMERASE III SUBUNIT EPSILON"/>
    <property type="match status" value="1"/>
</dbReference>